<dbReference type="Proteomes" id="UP000094472">
    <property type="component" value="Unassembled WGS sequence"/>
</dbReference>
<evidence type="ECO:0000313" key="2">
    <source>
        <dbReference type="EMBL" id="ODR95995.1"/>
    </source>
</evidence>
<keyword evidence="3" id="KW-1185">Reference proteome</keyword>
<organism evidence="2 3">
    <name type="scientific">Methyloceanibacter superfactus</name>
    <dbReference type="NCBI Taxonomy" id="1774969"/>
    <lineage>
        <taxon>Bacteria</taxon>
        <taxon>Pseudomonadati</taxon>
        <taxon>Pseudomonadota</taxon>
        <taxon>Alphaproteobacteria</taxon>
        <taxon>Hyphomicrobiales</taxon>
        <taxon>Hyphomicrobiaceae</taxon>
        <taxon>Methyloceanibacter</taxon>
    </lineage>
</organism>
<reference evidence="2 3" key="1">
    <citation type="journal article" date="2016" name="Environ. Microbiol.">
        <title>New Methyloceanibacter diversity from North Sea sediments includes methanotroph containing solely the soluble methane monooxygenase.</title>
        <authorList>
            <person name="Vekeman B."/>
            <person name="Kerckhof F.M."/>
            <person name="Cremers G."/>
            <person name="de Vos P."/>
            <person name="Vandamme P."/>
            <person name="Boon N."/>
            <person name="Op den Camp H.J."/>
            <person name="Heylen K."/>
        </authorList>
    </citation>
    <scope>NUCLEOTIDE SEQUENCE [LARGE SCALE GENOMIC DNA]</scope>
    <source>
        <strain evidence="2 3">R-67175</strain>
    </source>
</reference>
<evidence type="ECO:0000256" key="1">
    <source>
        <dbReference type="SAM" id="MobiDB-lite"/>
    </source>
</evidence>
<proteinExistence type="predicted"/>
<evidence type="ECO:0000313" key="3">
    <source>
        <dbReference type="Proteomes" id="UP000094472"/>
    </source>
</evidence>
<feature type="region of interest" description="Disordered" evidence="1">
    <location>
        <begin position="237"/>
        <end position="269"/>
    </location>
</feature>
<evidence type="ECO:0008006" key="4">
    <source>
        <dbReference type="Google" id="ProtNLM"/>
    </source>
</evidence>
<accession>A0A1E3VR48</accession>
<dbReference type="Gene3D" id="2.160.20.20">
    <property type="match status" value="1"/>
</dbReference>
<comment type="caution">
    <text evidence="2">The sequence shown here is derived from an EMBL/GenBank/DDBJ whole genome shotgun (WGS) entry which is preliminary data.</text>
</comment>
<sequence>MLLCGYGRPAQAQVVPPAAPCNTVSGSTVTCSGNVSAGIAIDQVGAPADTFSTLNVNGVTRDIAPASMIDGIYFGSDGNVTINSDTGPFSITTTGDNADGIEAYSYNGNVKVTHAGDIITRGDYARGIYADGVASTIVDHTGNITTRGYGSEGIYATGYGRVSVKQTGTITTQGVYSDGIYATAFGGPITVNQTGSIVTHGDGAWASTRSVRSPTSPSTRPAISRPMAMALTASAPFRLLETSRSGRPATSPPMAMTPTASPRSPTGAT</sequence>
<dbReference type="RefSeq" id="WP_069442545.1">
    <property type="nucleotide sequence ID" value="NZ_LPWF01000033.1"/>
</dbReference>
<protein>
    <recommendedName>
        <fullName evidence="4">Autotransporter domain-containing protein</fullName>
    </recommendedName>
</protein>
<dbReference type="EMBL" id="LPWF01000033">
    <property type="protein sequence ID" value="ODR95995.1"/>
    <property type="molecule type" value="Genomic_DNA"/>
</dbReference>
<dbReference type="AlphaFoldDB" id="A0A1E3VR48"/>
<feature type="compositionally biased region" description="Low complexity" evidence="1">
    <location>
        <begin position="248"/>
        <end position="262"/>
    </location>
</feature>
<gene>
    <name evidence="2" type="ORF">AUC69_01840</name>
</gene>
<dbReference type="InterPro" id="IPR012332">
    <property type="entry name" value="Autotransporter_pectin_lyase_C"/>
</dbReference>
<name>A0A1E3VR48_9HYPH</name>